<keyword evidence="2" id="KW-1185">Reference proteome</keyword>
<dbReference type="AlphaFoldDB" id="A0A1R2C5I9"/>
<comment type="caution">
    <text evidence="1">The sequence shown here is derived from an EMBL/GenBank/DDBJ whole genome shotgun (WGS) entry which is preliminary data.</text>
</comment>
<gene>
    <name evidence="1" type="ORF">SteCoe_14680</name>
</gene>
<evidence type="ECO:0000313" key="1">
    <source>
        <dbReference type="EMBL" id="OMJ84257.1"/>
    </source>
</evidence>
<proteinExistence type="predicted"/>
<name>A0A1R2C5I9_9CILI</name>
<organism evidence="1 2">
    <name type="scientific">Stentor coeruleus</name>
    <dbReference type="NCBI Taxonomy" id="5963"/>
    <lineage>
        <taxon>Eukaryota</taxon>
        <taxon>Sar</taxon>
        <taxon>Alveolata</taxon>
        <taxon>Ciliophora</taxon>
        <taxon>Postciliodesmatophora</taxon>
        <taxon>Heterotrichea</taxon>
        <taxon>Heterotrichida</taxon>
        <taxon>Stentoridae</taxon>
        <taxon>Stentor</taxon>
    </lineage>
</organism>
<dbReference type="EMBL" id="MPUH01000275">
    <property type="protein sequence ID" value="OMJ84257.1"/>
    <property type="molecule type" value="Genomic_DNA"/>
</dbReference>
<dbReference type="OrthoDB" id="326837at2759"/>
<protein>
    <submittedName>
        <fullName evidence="1">Uncharacterized protein</fullName>
    </submittedName>
</protein>
<dbReference type="Proteomes" id="UP000187209">
    <property type="component" value="Unassembled WGS sequence"/>
</dbReference>
<accession>A0A1R2C5I9</accession>
<sequence length="419" mass="49130">MDKTILEKYLCDGSLNSEDLKGIDWQNNIMTLGLVLGISEKGKVKSEIYMAIAKNPRLNSAFRVFSFMRLLEEIKEEAILITEKHKSDAADLILRFREISDQISILKHEVTTMKEHIGYVYTKTFTELISKCYFCIKIPLLAICGLKNQDLLMADTIIFQFTVGELEKLNQYENANKEEVLQILRKGWEIVKTQKDLKNEPMSFIIYNITFEILNSQIFIPEIKTIASFLLDLKENFSPKQKKYLIEKYKKICSTQRTEINSQLLEEYTQDIQKSNKDSPKVNEQEEILDNSFENSENEKKIVTESETKIDLEGINKNNKFEAKRLAKDTVNFLRTEIKFGRKVDVNIVVDKLKESSKFSKEWMYDELYYMSYHEKYYSKENALVWKLISKALSLANLLTSREKRDFNINIDYILDRVT</sequence>
<reference evidence="1 2" key="1">
    <citation type="submission" date="2016-11" db="EMBL/GenBank/DDBJ databases">
        <title>The macronuclear genome of Stentor coeruleus: a giant cell with tiny introns.</title>
        <authorList>
            <person name="Slabodnick M."/>
            <person name="Ruby J.G."/>
            <person name="Reiff S.B."/>
            <person name="Swart E.C."/>
            <person name="Gosai S."/>
            <person name="Prabakaran S."/>
            <person name="Witkowska E."/>
            <person name="Larue G.E."/>
            <person name="Fisher S."/>
            <person name="Freeman R.M."/>
            <person name="Gunawardena J."/>
            <person name="Chu W."/>
            <person name="Stover N.A."/>
            <person name="Gregory B.D."/>
            <person name="Nowacki M."/>
            <person name="Derisi J."/>
            <person name="Roy S.W."/>
            <person name="Marshall W.F."/>
            <person name="Sood P."/>
        </authorList>
    </citation>
    <scope>NUCLEOTIDE SEQUENCE [LARGE SCALE GENOMIC DNA]</scope>
    <source>
        <strain evidence="1">WM001</strain>
    </source>
</reference>
<evidence type="ECO:0000313" key="2">
    <source>
        <dbReference type="Proteomes" id="UP000187209"/>
    </source>
</evidence>